<accession>W9VVB4</accession>
<organism evidence="2 3">
    <name type="scientific">Imhoffiella purpurea</name>
    <dbReference type="NCBI Taxonomy" id="1249627"/>
    <lineage>
        <taxon>Bacteria</taxon>
        <taxon>Pseudomonadati</taxon>
        <taxon>Pseudomonadota</taxon>
        <taxon>Gammaproteobacteria</taxon>
        <taxon>Chromatiales</taxon>
        <taxon>Chromatiaceae</taxon>
        <taxon>Imhoffiella</taxon>
    </lineage>
</organism>
<proteinExistence type="predicted"/>
<sequence>MTTAIEDVIGTVERSGVGGLPQDRLRASRPPGYLDLNRV</sequence>
<dbReference type="AlphaFoldDB" id="W9VVB4"/>
<dbReference type="STRING" id="1249627.D779_2795"/>
<evidence type="ECO:0000313" key="2">
    <source>
        <dbReference type="EMBL" id="EXJ14320.1"/>
    </source>
</evidence>
<evidence type="ECO:0000313" key="3">
    <source>
        <dbReference type="Proteomes" id="UP000019460"/>
    </source>
</evidence>
<name>W9VVB4_9GAMM</name>
<evidence type="ECO:0000256" key="1">
    <source>
        <dbReference type="SAM" id="MobiDB-lite"/>
    </source>
</evidence>
<dbReference type="Proteomes" id="UP000019460">
    <property type="component" value="Unassembled WGS sequence"/>
</dbReference>
<protein>
    <submittedName>
        <fullName evidence="2">Uncharacterized protein</fullName>
    </submittedName>
</protein>
<feature type="region of interest" description="Disordered" evidence="1">
    <location>
        <begin position="17"/>
        <end position="39"/>
    </location>
</feature>
<gene>
    <name evidence="2" type="ORF">D779_2795</name>
</gene>
<comment type="caution">
    <text evidence="2">The sequence shown here is derived from an EMBL/GenBank/DDBJ whole genome shotgun (WGS) entry which is preliminary data.</text>
</comment>
<keyword evidence="3" id="KW-1185">Reference proteome</keyword>
<dbReference type="EMBL" id="AONC01000043">
    <property type="protein sequence ID" value="EXJ14320.1"/>
    <property type="molecule type" value="Genomic_DNA"/>
</dbReference>
<reference evidence="2 3" key="1">
    <citation type="submission" date="2012-11" db="EMBL/GenBank/DDBJ databases">
        <title>Genome assembly of Thiorhodococcus sp. AK35.</title>
        <authorList>
            <person name="Nupur N."/>
            <person name="Khatri I."/>
            <person name="Subramanian S."/>
            <person name="Pinnaka A."/>
        </authorList>
    </citation>
    <scope>NUCLEOTIDE SEQUENCE [LARGE SCALE GENOMIC DNA]</scope>
    <source>
        <strain evidence="2 3">AK35</strain>
    </source>
</reference>